<gene>
    <name evidence="1" type="ORF">SBA1_1780008</name>
</gene>
<organism evidence="1 2">
    <name type="scientific">Candidatus Sulfotelmatobacter kueseliae</name>
    <dbReference type="NCBI Taxonomy" id="2042962"/>
    <lineage>
        <taxon>Bacteria</taxon>
        <taxon>Pseudomonadati</taxon>
        <taxon>Acidobacteriota</taxon>
        <taxon>Terriglobia</taxon>
        <taxon>Terriglobales</taxon>
        <taxon>Candidatus Korobacteraceae</taxon>
        <taxon>Candidatus Sulfotelmatobacter</taxon>
    </lineage>
</organism>
<evidence type="ECO:0000313" key="1">
    <source>
        <dbReference type="EMBL" id="SPF37365.1"/>
    </source>
</evidence>
<proteinExistence type="predicted"/>
<accession>A0A2U3KCH6</accession>
<dbReference type="Pfam" id="PF04237">
    <property type="entry name" value="YjbR"/>
    <property type="match status" value="1"/>
</dbReference>
<dbReference type="InterPro" id="IPR038056">
    <property type="entry name" value="YjbR-like_sf"/>
</dbReference>
<sequence length="271" mass="29581">MTKRKHVSPEALDASLLPKQRKPIPHAFVLDAISTLSPYTRPMFGCLAIYVKDKIVLILRDKPKSTADNGVWLATTQEHHQSLRREFPNMRSIQVLGKRVTGWQVLPVDAPDFESAALRACELVLAGDPRIGKIPGARMSKSGSKAAGRSSKQIKTSKKHGSAINFDTVRKIGLALPGVEESTAYGSPALKVHGKLLACVPTHRSAEPNSLVVRVGFDDRAELLAAAPDVYYVTDHYLGYSAVLVRLSSVTPSVLRDLLGMAHKFVTARRT</sequence>
<protein>
    <submittedName>
        <fullName evidence="1">Uncharacterized protein</fullName>
    </submittedName>
</protein>
<dbReference type="InterPro" id="IPR058532">
    <property type="entry name" value="YjbR/MT2646/Rv2570-like"/>
</dbReference>
<name>A0A2U3KCH6_9BACT</name>
<dbReference type="Proteomes" id="UP000238701">
    <property type="component" value="Unassembled WGS sequence"/>
</dbReference>
<evidence type="ECO:0000313" key="2">
    <source>
        <dbReference type="Proteomes" id="UP000238701"/>
    </source>
</evidence>
<dbReference type="SUPFAM" id="SSF142906">
    <property type="entry name" value="YjbR-like"/>
    <property type="match status" value="1"/>
</dbReference>
<dbReference type="EMBL" id="OMOD01000088">
    <property type="protein sequence ID" value="SPF37365.1"/>
    <property type="molecule type" value="Genomic_DNA"/>
</dbReference>
<reference evidence="2" key="1">
    <citation type="submission" date="2018-02" db="EMBL/GenBank/DDBJ databases">
        <authorList>
            <person name="Hausmann B."/>
        </authorList>
    </citation>
    <scope>NUCLEOTIDE SEQUENCE [LARGE SCALE GENOMIC DNA]</scope>
    <source>
        <strain evidence="2">Peat soil MAG SbA1</strain>
    </source>
</reference>
<dbReference type="AlphaFoldDB" id="A0A2U3KCH6"/>